<keyword evidence="2" id="KW-1185">Reference proteome</keyword>
<proteinExistence type="predicted"/>
<reference evidence="1 2" key="1">
    <citation type="submission" date="2010-08" db="EMBL/GenBank/DDBJ databases">
        <authorList>
            <person name="Muzny D."/>
            <person name="Qin X."/>
            <person name="Buhay C."/>
            <person name="Dugan-Rocha S."/>
            <person name="Ding Y."/>
            <person name="Chen G."/>
            <person name="Hawes A."/>
            <person name="Holder M."/>
            <person name="Jhangiani S."/>
            <person name="Johnson A."/>
            <person name="Khan Z."/>
            <person name="Li Z."/>
            <person name="Liu W."/>
            <person name="Liu X."/>
            <person name="Perez L."/>
            <person name="Shen H."/>
            <person name="Wang Q."/>
            <person name="Watt J."/>
            <person name="Xi L."/>
            <person name="Xin Y."/>
            <person name="Zhou J."/>
            <person name="Deng J."/>
            <person name="Jiang H."/>
            <person name="Liu Y."/>
            <person name="Qu J."/>
            <person name="Song X.-Z."/>
            <person name="Zhang L."/>
            <person name="Villasana D."/>
            <person name="Johnson A."/>
            <person name="Liu J."/>
            <person name="Liyanage D."/>
            <person name="Lorensuhewa L."/>
            <person name="Robinson T."/>
            <person name="Song A."/>
            <person name="Song B.-B."/>
            <person name="Dinh H."/>
            <person name="Thornton R."/>
            <person name="Coyle M."/>
            <person name="Francisco L."/>
            <person name="Jackson L."/>
            <person name="Javaid M."/>
            <person name="Korchina V."/>
            <person name="Kovar C."/>
            <person name="Mata R."/>
            <person name="Mathew T."/>
            <person name="Ngo R."/>
            <person name="Nguyen L."/>
            <person name="Nguyen N."/>
            <person name="Okwuonu G."/>
            <person name="Ongeri F."/>
            <person name="Pham C."/>
            <person name="Simmons D."/>
            <person name="Wilczek-Boney K."/>
            <person name="Hale W."/>
            <person name="Jakkamsetti A."/>
            <person name="Pham P."/>
            <person name="Ruth R."/>
            <person name="San Lucas F."/>
            <person name="Warren J."/>
            <person name="Zhang J."/>
            <person name="Zhao Z."/>
            <person name="Zhou C."/>
            <person name="Zhu D."/>
            <person name="Lee S."/>
            <person name="Bess C."/>
            <person name="Blankenburg K."/>
            <person name="Forbes L."/>
            <person name="Fu Q."/>
            <person name="Gubbala S."/>
            <person name="Hirani K."/>
            <person name="Jayaseelan J.C."/>
            <person name="Lara F."/>
            <person name="Munidasa M."/>
            <person name="Palculict T."/>
            <person name="Patil S."/>
            <person name="Pu L.-L."/>
            <person name="Saada N."/>
            <person name="Tang L."/>
            <person name="Weissenberger G."/>
            <person name="Zhu Y."/>
            <person name="Hemphill L."/>
            <person name="Shang Y."/>
            <person name="Youmans B."/>
            <person name="Ayvaz T."/>
            <person name="Ross M."/>
            <person name="Santibanez J."/>
            <person name="Aqrawi P."/>
            <person name="Gross S."/>
            <person name="Joshi V."/>
            <person name="Fowler G."/>
            <person name="Nazareth L."/>
            <person name="Reid J."/>
            <person name="Worley K."/>
            <person name="Petrosino J."/>
            <person name="Highlander S."/>
            <person name="Gibbs R."/>
        </authorList>
    </citation>
    <scope>NUCLEOTIDE SEQUENCE [LARGE SCALE GENOMIC DNA]</scope>
    <source>
        <strain evidence="1 2">ATCC 33035</strain>
    </source>
</reference>
<accession>E2S4Z1</accession>
<comment type="caution">
    <text evidence="1">The sequence shown here is derived from an EMBL/GenBank/DDBJ whole genome shotgun (WGS) entry which is preliminary data.</text>
</comment>
<dbReference type="AlphaFoldDB" id="E2S4Z1"/>
<protein>
    <submittedName>
        <fullName evidence="1">Uncharacterized protein</fullName>
    </submittedName>
</protein>
<dbReference type="EMBL" id="ABYQ02000011">
    <property type="protein sequence ID" value="EFQ80427.1"/>
    <property type="molecule type" value="Genomic_DNA"/>
</dbReference>
<dbReference type="Proteomes" id="UP000003020">
    <property type="component" value="Unassembled WGS sequence"/>
</dbReference>
<evidence type="ECO:0000313" key="2">
    <source>
        <dbReference type="Proteomes" id="UP000003020"/>
    </source>
</evidence>
<organism evidence="1 2">
    <name type="scientific">Corynebacterium pseudogenitalium ATCC 33035</name>
    <dbReference type="NCBI Taxonomy" id="525264"/>
    <lineage>
        <taxon>Bacteria</taxon>
        <taxon>Bacillati</taxon>
        <taxon>Actinomycetota</taxon>
        <taxon>Actinomycetes</taxon>
        <taxon>Mycobacteriales</taxon>
        <taxon>Corynebacteriaceae</taxon>
        <taxon>Corynebacterium</taxon>
    </lineage>
</organism>
<name>E2S4Z1_9CORY</name>
<dbReference type="HOGENOM" id="CLU_212574_0_0_11"/>
<sequence length="55" mass="6466">MKPLRIFLRVATDLFVEKRSVTQLLQGMIIELMERFLQESIMTLVSPKKSIFHAM</sequence>
<gene>
    <name evidence="1" type="ORF">HMPREF0305_11593</name>
</gene>
<evidence type="ECO:0000313" key="1">
    <source>
        <dbReference type="EMBL" id="EFQ80427.1"/>
    </source>
</evidence>